<feature type="transmembrane region" description="Helical" evidence="2">
    <location>
        <begin position="61"/>
        <end position="84"/>
    </location>
</feature>
<dbReference type="InterPro" id="IPR021109">
    <property type="entry name" value="Peptidase_aspartic_dom_sf"/>
</dbReference>
<dbReference type="PROSITE" id="PS51767">
    <property type="entry name" value="PEPTIDASE_A1"/>
    <property type="match status" value="1"/>
</dbReference>
<proteinExistence type="inferred from homology"/>
<dbReference type="PANTHER" id="PTHR47966:SF45">
    <property type="entry name" value="PEPTIDASE A1 DOMAIN-CONTAINING PROTEIN"/>
    <property type="match status" value="1"/>
</dbReference>
<keyword evidence="2" id="KW-0812">Transmembrane</keyword>
<dbReference type="CDD" id="cd05471">
    <property type="entry name" value="pepsin_like"/>
    <property type="match status" value="1"/>
</dbReference>
<dbReference type="InterPro" id="IPR033121">
    <property type="entry name" value="PEPTIDASE_A1"/>
</dbReference>
<evidence type="ECO:0000313" key="5">
    <source>
        <dbReference type="Proteomes" id="UP001303046"/>
    </source>
</evidence>
<evidence type="ECO:0000256" key="2">
    <source>
        <dbReference type="SAM" id="Phobius"/>
    </source>
</evidence>
<dbReference type="EMBL" id="JAVFWL010000005">
    <property type="protein sequence ID" value="KAK6757334.1"/>
    <property type="molecule type" value="Genomic_DNA"/>
</dbReference>
<accession>A0ABR1E3R5</accession>
<reference evidence="4 5" key="1">
    <citation type="submission" date="2023-08" db="EMBL/GenBank/DDBJ databases">
        <title>A Necator americanus chromosomal reference genome.</title>
        <authorList>
            <person name="Ilik V."/>
            <person name="Petrzelkova K.J."/>
            <person name="Pardy F."/>
            <person name="Fuh T."/>
            <person name="Niatou-Singa F.S."/>
            <person name="Gouil Q."/>
            <person name="Baker L."/>
            <person name="Ritchie M.E."/>
            <person name="Jex A.R."/>
            <person name="Gazzola D."/>
            <person name="Li H."/>
            <person name="Toshio Fujiwara R."/>
            <person name="Zhan B."/>
            <person name="Aroian R.V."/>
            <person name="Pafco B."/>
            <person name="Schwarz E.M."/>
        </authorList>
    </citation>
    <scope>NUCLEOTIDE SEQUENCE [LARGE SCALE GENOMIC DNA]</scope>
    <source>
        <strain evidence="4 5">Aroian</strain>
        <tissue evidence="4">Whole animal</tissue>
    </source>
</reference>
<dbReference type="PRINTS" id="PR00792">
    <property type="entry name" value="PEPSIN"/>
</dbReference>
<feature type="domain" description="Peptidase A1" evidence="3">
    <location>
        <begin position="140"/>
        <end position="456"/>
    </location>
</feature>
<dbReference type="PANTHER" id="PTHR47966">
    <property type="entry name" value="BETA-SITE APP-CLEAVING ENZYME, ISOFORM A-RELATED"/>
    <property type="match status" value="1"/>
</dbReference>
<sequence length="456" mass="51603">MGRKRNWIRSISVDSEGNVGIFPPFLRERDKLARLLLFVSSKGLDGPCGTMESEPLNLSKLIYYMTSFPLLLFCLAAVTVAKVYKLPLIKVESKMIQMMRKGTWRAYVKEMEKRRVEMMKDLDGINKYSHEAYNYFDMEFLAVITVGNPEQKFLMIPDTGSSAFWVPDITCMPRKRPGCEAAECDFGLICDIFCHEKSCCVIQEYKKEGYGCSGKHYFEAAKSKTFIPMEGRWFIGYGTGSAGGFYGNDTVRFGESGDNRLTVPGSQIGLAFEVAEFFADHPIEGIFGMSFSGLSNTGAVPIFERAYKLGLVEPVFTVYLKGGSFESNGEFGGVYTYGGLDPEHCEDDIHYVPIIKAAYWEFRMERYTIGQQTNDYGWNVISDTGSSFIGVMEYVSQQVAKEVNATYFPEENRFYIDCNAKVNMTLTIGGRDYTIETKNLIMEHVHSLMDTRRSIH</sequence>
<evidence type="ECO:0000259" key="3">
    <source>
        <dbReference type="PROSITE" id="PS51767"/>
    </source>
</evidence>
<protein>
    <recommendedName>
        <fullName evidence="3">Peptidase A1 domain-containing protein</fullName>
    </recommendedName>
</protein>
<comment type="caution">
    <text evidence="4">The sequence shown here is derived from an EMBL/GenBank/DDBJ whole genome shotgun (WGS) entry which is preliminary data.</text>
</comment>
<organism evidence="4 5">
    <name type="scientific">Necator americanus</name>
    <name type="common">Human hookworm</name>
    <dbReference type="NCBI Taxonomy" id="51031"/>
    <lineage>
        <taxon>Eukaryota</taxon>
        <taxon>Metazoa</taxon>
        <taxon>Ecdysozoa</taxon>
        <taxon>Nematoda</taxon>
        <taxon>Chromadorea</taxon>
        <taxon>Rhabditida</taxon>
        <taxon>Rhabditina</taxon>
        <taxon>Rhabditomorpha</taxon>
        <taxon>Strongyloidea</taxon>
        <taxon>Ancylostomatidae</taxon>
        <taxon>Bunostominae</taxon>
        <taxon>Necator</taxon>
    </lineage>
</organism>
<name>A0ABR1E3R5_NECAM</name>
<dbReference type="SUPFAM" id="SSF50630">
    <property type="entry name" value="Acid proteases"/>
    <property type="match status" value="1"/>
</dbReference>
<dbReference type="InterPro" id="IPR001461">
    <property type="entry name" value="Aspartic_peptidase_A1"/>
</dbReference>
<keyword evidence="2" id="KW-0472">Membrane</keyword>
<dbReference type="Pfam" id="PF00026">
    <property type="entry name" value="Asp"/>
    <property type="match status" value="1"/>
</dbReference>
<comment type="similarity">
    <text evidence="1">Belongs to the peptidase A1 family.</text>
</comment>
<keyword evidence="2" id="KW-1133">Transmembrane helix</keyword>
<evidence type="ECO:0000256" key="1">
    <source>
        <dbReference type="ARBA" id="ARBA00007447"/>
    </source>
</evidence>
<dbReference type="InterPro" id="IPR034164">
    <property type="entry name" value="Pepsin-like_dom"/>
</dbReference>
<evidence type="ECO:0000313" key="4">
    <source>
        <dbReference type="EMBL" id="KAK6757334.1"/>
    </source>
</evidence>
<dbReference type="Gene3D" id="2.40.70.10">
    <property type="entry name" value="Acid Proteases"/>
    <property type="match status" value="2"/>
</dbReference>
<dbReference type="Proteomes" id="UP001303046">
    <property type="component" value="Unassembled WGS sequence"/>
</dbReference>
<keyword evidence="5" id="KW-1185">Reference proteome</keyword>
<gene>
    <name evidence="4" type="primary">Necator_chrV.g20056</name>
    <name evidence="4" type="ORF">RB195_015264</name>
</gene>